<keyword evidence="2" id="KW-1185">Reference proteome</keyword>
<comment type="caution">
    <text evidence="1">The sequence shown here is derived from an EMBL/GenBank/DDBJ whole genome shotgun (WGS) entry which is preliminary data.</text>
</comment>
<sequence length="282" mass="29588">MSTPRTLPPRALFIGLVDDAAVFPPGNASLPDAIARRERRRGATYADLVGPLLLPTDLVNEAVSGASPLTIAVVGRPGADLGRLLSAAHLLADAEGHSLAGIELGHGPHWRDALDLGVPLAVEVSPDEAGLAALQDLSELADGQQVRAKLRTGSTERTPVPTVHQLAAFVVATVQHGIAFKLTGGLHHAVAHTASTPAGDEEQHGVLNVLLATHRALQGDSASEVGTVLAQRDSAELADQVRALDDTAVRAVRDQFHSYGCCDVLDPIRDLADLRLIEETRP</sequence>
<dbReference type="RefSeq" id="WP_277191410.1">
    <property type="nucleotide sequence ID" value="NZ_JAROAV010000021.1"/>
</dbReference>
<gene>
    <name evidence="1" type="ORF">P4R38_05765</name>
</gene>
<evidence type="ECO:0000313" key="1">
    <source>
        <dbReference type="EMBL" id="MDF8263747.1"/>
    </source>
</evidence>
<dbReference type="EMBL" id="JAROAV010000021">
    <property type="protein sequence ID" value="MDF8263747.1"/>
    <property type="molecule type" value="Genomic_DNA"/>
</dbReference>
<organism evidence="1 2">
    <name type="scientific">Luteipulveratus flavus</name>
    <dbReference type="NCBI Taxonomy" id="3031728"/>
    <lineage>
        <taxon>Bacteria</taxon>
        <taxon>Bacillati</taxon>
        <taxon>Actinomycetota</taxon>
        <taxon>Actinomycetes</taxon>
        <taxon>Micrococcales</taxon>
        <taxon>Dermacoccaceae</taxon>
        <taxon>Luteipulveratus</taxon>
    </lineage>
</organism>
<evidence type="ECO:0000313" key="2">
    <source>
        <dbReference type="Proteomes" id="UP001528912"/>
    </source>
</evidence>
<evidence type="ECO:0008006" key="3">
    <source>
        <dbReference type="Google" id="ProtNLM"/>
    </source>
</evidence>
<dbReference type="Proteomes" id="UP001528912">
    <property type="component" value="Unassembled WGS sequence"/>
</dbReference>
<reference evidence="1 2" key="1">
    <citation type="submission" date="2023-03" db="EMBL/GenBank/DDBJ databases">
        <title>YIM 133296 draft genome.</title>
        <authorList>
            <person name="Xiong L."/>
        </authorList>
    </citation>
    <scope>NUCLEOTIDE SEQUENCE [LARGE SCALE GENOMIC DNA]</scope>
    <source>
        <strain evidence="1 2">YIM 133296</strain>
    </source>
</reference>
<name>A0ABT6C5Z2_9MICO</name>
<accession>A0ABT6C5Z2</accession>
<protein>
    <recommendedName>
        <fullName evidence="3">HpcH/HpaI aldolase/citrate lyase domain-containing protein</fullName>
    </recommendedName>
</protein>
<proteinExistence type="predicted"/>